<sequence>MVPTRSPRHVSSSKLRRDFARGWSNQRRLVARTAEASVESALDALLSVQNCEFVQYYSAWHGSLASAEPKKPKVQRQRDIFPLPPLGELPLDAHICHSTTCLKLTNLCLAALNALASDMRPKITIGDSAPTAAQKSVQVHVAGRCNRLLLQFAAAGGSPWRGSFQHFEETPSSKHPRMQADAVDLPAKAATCDPLELLPAELASAVVSTEKLFPNPVPTPCRPCGGQDADRDEYIKLVLRQLECGKTVLRRDCQAVGDVFCVQKASPSKQREVWNGSLVSQAAAPPPKPYKLANPGCFVDLCFQDGEEVFMSKRDIHTCFDVLKAPENLQQWFGRPPVSLQELSRVGKVPWRTLQKYVAGSSGQGLSRFALLYPTSTVWPMGFSWSSCVAQACTVACCVEAGVNNSDFLTLDSAPPYGQEACGVATDDTFFFHKDRRLGQERLRRLDAVLDSRGLPKNSAKDVTLQTSMTALGCELTSQPPAVEPSASKLRLLFTGLVDACVTGRATPAGLGRLLGLAQWFCLLLTRPMYSIFDDVYSFVQREPACRVQAFPAKVISELVVTACLPRVPAKAHRL</sequence>
<protein>
    <submittedName>
        <fullName evidence="1">HET-E1 protein</fullName>
    </submittedName>
</protein>
<gene>
    <name evidence="1" type="primary">HET-E1</name>
    <name evidence="1" type="ORF">SNAT2548_LOCUS25360</name>
</gene>
<dbReference type="AlphaFoldDB" id="A0A812RZC1"/>
<keyword evidence="2" id="KW-1185">Reference proteome</keyword>
<accession>A0A812RZC1</accession>
<name>A0A812RZC1_9DINO</name>
<proteinExistence type="predicted"/>
<reference evidence="1" key="1">
    <citation type="submission" date="2021-02" db="EMBL/GenBank/DDBJ databases">
        <authorList>
            <person name="Dougan E. K."/>
            <person name="Rhodes N."/>
            <person name="Thang M."/>
            <person name="Chan C."/>
        </authorList>
    </citation>
    <scope>NUCLEOTIDE SEQUENCE</scope>
</reference>
<dbReference type="Proteomes" id="UP000604046">
    <property type="component" value="Unassembled WGS sequence"/>
</dbReference>
<organism evidence="1 2">
    <name type="scientific">Symbiodinium natans</name>
    <dbReference type="NCBI Taxonomy" id="878477"/>
    <lineage>
        <taxon>Eukaryota</taxon>
        <taxon>Sar</taxon>
        <taxon>Alveolata</taxon>
        <taxon>Dinophyceae</taxon>
        <taxon>Suessiales</taxon>
        <taxon>Symbiodiniaceae</taxon>
        <taxon>Symbiodinium</taxon>
    </lineage>
</organism>
<evidence type="ECO:0000313" key="1">
    <source>
        <dbReference type="EMBL" id="CAE7458100.1"/>
    </source>
</evidence>
<evidence type="ECO:0000313" key="2">
    <source>
        <dbReference type="Proteomes" id="UP000604046"/>
    </source>
</evidence>
<comment type="caution">
    <text evidence="1">The sequence shown here is derived from an EMBL/GenBank/DDBJ whole genome shotgun (WGS) entry which is preliminary data.</text>
</comment>
<dbReference type="EMBL" id="CAJNDS010002390">
    <property type="protein sequence ID" value="CAE7458100.1"/>
    <property type="molecule type" value="Genomic_DNA"/>
</dbReference>
<dbReference type="OrthoDB" id="415616at2759"/>